<reference evidence="1" key="1">
    <citation type="submission" date="2020-11" db="EMBL/GenBank/DDBJ databases">
        <authorList>
            <person name="Tran Van P."/>
        </authorList>
    </citation>
    <scope>NUCLEOTIDE SEQUENCE</scope>
</reference>
<dbReference type="EMBL" id="OB661788">
    <property type="protein sequence ID" value="CAD7228976.1"/>
    <property type="molecule type" value="Genomic_DNA"/>
</dbReference>
<accession>A0A7R8WHQ7</accession>
<organism evidence="1">
    <name type="scientific">Cyprideis torosa</name>
    <dbReference type="NCBI Taxonomy" id="163714"/>
    <lineage>
        <taxon>Eukaryota</taxon>
        <taxon>Metazoa</taxon>
        <taxon>Ecdysozoa</taxon>
        <taxon>Arthropoda</taxon>
        <taxon>Crustacea</taxon>
        <taxon>Oligostraca</taxon>
        <taxon>Ostracoda</taxon>
        <taxon>Podocopa</taxon>
        <taxon>Podocopida</taxon>
        <taxon>Cytherocopina</taxon>
        <taxon>Cytheroidea</taxon>
        <taxon>Cytherideidae</taxon>
        <taxon>Cyprideis</taxon>
    </lineage>
</organism>
<protein>
    <submittedName>
        <fullName evidence="1">Uncharacterized protein</fullName>
    </submittedName>
</protein>
<sequence>MNGRFFEHLGYGIIHGTARPEKNLINVSSSKPMGKTKDHPLLACQTQVIREIENLSEKFEEKPSTYSVMAPIERRRRQKYSAPPGHQPATEEDQFHGRESRVPQFEREHYFLPASFRVGSRLKQQVEQLEGDNFCGEIRGGKVLKPPHNRRFVIVSSESSPWLPQFRDSTNLPLSTELECLWRRSALGASHGSPTTVETQRPLSSPGCLWSSLSLGDPFSIRSVFGVAGATGVSLEQRETRRPLFHGGRWRGMEQCSPRVLIPIVASVIAFLTHSNTLNAGFAYDDSTVVNIFLSNFQAAPTFSENTKKTWNSVRKAKQSPSSWHVMGDDAENLLLLLPVLATIMENVAKYAAE</sequence>
<gene>
    <name evidence="1" type="ORF">CTOB1V02_LOCUS6851</name>
</gene>
<evidence type="ECO:0000313" key="1">
    <source>
        <dbReference type="EMBL" id="CAD7228976.1"/>
    </source>
</evidence>
<proteinExistence type="predicted"/>
<dbReference type="AlphaFoldDB" id="A0A7R8WHQ7"/>
<name>A0A7R8WHQ7_9CRUS</name>